<gene>
    <name evidence="2" type="ORF">DW782_05400</name>
</gene>
<dbReference type="InterPro" id="IPR045963">
    <property type="entry name" value="DUF6383"/>
</dbReference>
<reference evidence="2 3" key="1">
    <citation type="submission" date="2018-08" db="EMBL/GenBank/DDBJ databases">
        <title>A genome reference for cultivated species of the human gut microbiota.</title>
        <authorList>
            <person name="Zou Y."/>
            <person name="Xue W."/>
            <person name="Luo G."/>
        </authorList>
    </citation>
    <scope>NUCLEOTIDE SEQUENCE [LARGE SCALE GENOMIC DNA]</scope>
    <source>
        <strain evidence="2 3">AM30-4</strain>
    </source>
</reference>
<dbReference type="RefSeq" id="WP_008779199.1">
    <property type="nucleotide sequence ID" value="NZ_CP103148.1"/>
</dbReference>
<dbReference type="Proteomes" id="UP000284660">
    <property type="component" value="Unassembled WGS sequence"/>
</dbReference>
<sequence length="1069" mass="116558">MNRKISTLLTAGLLVAGSLCGSAFAQNSIQSLLGLGSAVTELKSGAYVMTDANGLAYGFTSVSEDGVLQEGILDYKATSIADDKKDDVKQYIWKVTVTENLGAYSYKFENVATGKTLRVNTTAGSEAVELNSAASGNVIKDVFAFGATQIGTTGKYTASEKALFAYNGNKSDVFQLKWSAGGSLISTTASSFDLSFYAVESEELGAVGADELNDLYNTAGFSFVSKRLDSDQTSEPNGNLFNEKRIVARYVPSDLRVDATSYPSYSGSTADLKIPAGMYFFTENAPDKDDCSGVNAVSSGYKAWMDATVLVLSSTETVEGTNAGRASGDGFMLVEKKISELNLYQGTSSNWKAAGDEISINNANFRVQKSYSEGYPYELNVDRFRYRKQASKADQADAKVKLHILKHNDNYYLATASTLTDASNNPINYFIFKQGAAGMKSGIELLNTEAKVSAYTIRVLDGKGVDKKDIKSVYGKYLTNAVKRGSFQFVAKAKVLSQLETPAYQWAISSVDDTYKVTFTNRETGEYFQASLFPKTDLGENVYELATDNKTVTAIYVNENTYREAEGDDADMQQLIVELTPAEVDPYAGFLNVDNETLVTMAFARDNNETSNKWYVAATENNLSLATSEYILNKNDKFANEVSGAAQWQLVKEDNKRTIIERSFVYNKDGRVTVQARGDKAYAYVYRLQYINDGIETEEYFPAGSSNVSAQEELVDENNTTRFVIKQAADGSVYLIKVTSTSSNIASILNANTTSVVDATYKASIDECQYTTPSSVYAWPIATTPSGQQDWLLNTYLIVEAPEISYPAEEGHISLISEMNNYISMNEDRDGIVVNENQYSFYLQVTDKDAVVPSFYISNKGTVEDGNRLFLFNPKDSVNYYVADGTYDRKYQWNEDDTKAVFKPATLWESKDTLTTIVKGNKVAVAKEADDEGVLGGLDNFKVQIIQCEDDENAYRIRSVADKGSYLYGVNDKLSWSGNKKNAMRFTIAAGDPTSNESIADAAEGIKVIAGNGTIEIQGAAGKMVSVTNVLGKSIANTVLTSDNATIAAPAGIVVVSVEGEEAVKAVVK</sequence>
<dbReference type="Pfam" id="PF19910">
    <property type="entry name" value="DUF6383"/>
    <property type="match status" value="1"/>
</dbReference>
<organism evidence="2 3">
    <name type="scientific">Parabacteroides distasonis</name>
    <dbReference type="NCBI Taxonomy" id="823"/>
    <lineage>
        <taxon>Bacteria</taxon>
        <taxon>Pseudomonadati</taxon>
        <taxon>Bacteroidota</taxon>
        <taxon>Bacteroidia</taxon>
        <taxon>Bacteroidales</taxon>
        <taxon>Tannerellaceae</taxon>
        <taxon>Parabacteroides</taxon>
    </lineage>
</organism>
<proteinExistence type="predicted"/>
<feature type="domain" description="DUF6383" evidence="1">
    <location>
        <begin position="993"/>
        <end position="1068"/>
    </location>
</feature>
<evidence type="ECO:0000313" key="2">
    <source>
        <dbReference type="EMBL" id="RHD77383.1"/>
    </source>
</evidence>
<accession>A0A3R6HGC1</accession>
<evidence type="ECO:0000259" key="1">
    <source>
        <dbReference type="Pfam" id="PF19910"/>
    </source>
</evidence>
<evidence type="ECO:0000313" key="3">
    <source>
        <dbReference type="Proteomes" id="UP000284660"/>
    </source>
</evidence>
<dbReference type="EMBL" id="QSJN01000002">
    <property type="protein sequence ID" value="RHD77383.1"/>
    <property type="molecule type" value="Genomic_DNA"/>
</dbReference>
<name>A0A3R6HGC1_PARDI</name>
<dbReference type="AlphaFoldDB" id="A0A3R6HGC1"/>
<protein>
    <recommendedName>
        <fullName evidence="1">DUF6383 domain-containing protein</fullName>
    </recommendedName>
</protein>
<comment type="caution">
    <text evidence="2">The sequence shown here is derived from an EMBL/GenBank/DDBJ whole genome shotgun (WGS) entry which is preliminary data.</text>
</comment>